<dbReference type="PROSITE" id="PS51634">
    <property type="entry name" value="CRC"/>
    <property type="match status" value="1"/>
</dbReference>
<dbReference type="PANTHER" id="PTHR12446">
    <property type="entry name" value="TESMIN/TSO1-RELATED"/>
    <property type="match status" value="1"/>
</dbReference>
<evidence type="ECO:0000259" key="5">
    <source>
        <dbReference type="PROSITE" id="PS51634"/>
    </source>
</evidence>
<dbReference type="AlphaFoldDB" id="A0A6D2LDW4"/>
<dbReference type="InterPro" id="IPR028307">
    <property type="entry name" value="Lin-54_fam"/>
</dbReference>
<sequence length="476" mass="53596">MNRRCSEDFSPDHAQIDSPNQGNSVYGCYVNDRYRNRTIEKNTMDLVFTQLGLSPVIPESPIRELPLFPPISRYCSSFLQFLVLDAILLSNFVPEYARSIIEPIETPETKDAKDQEGIAWRKHKGCRCKQSKCLKLYCDCFSSGLFCIDCDCADCHNKPANCDVREAALVNVLGRNPNAFNAKPLSLPIDKQYKAKLGLVSRGCKCKRTKCLKKYCECFQANVMCSENCKCINCENVNEEIQPSVLAWGLKNRRLFKSYESHCDANAIGTNDNSHNSAGCMNYAPGFSAHSSPQVYRRRRFLELPEQWNSCPAPLSLKPENAILNPLCSPMFSSPKLPYRKKRSRLGYSSTHVPDVGDICSLLLAASESATAKAGNTPVFDQNRICIKTDDKLDNMCLELSSNVEEEISSCGRLIELIDAQYNGEEDSQCQETKTNGNEADIYMEQEKAVLENFRDCLQKFINIRFGRGTNSISLR</sequence>
<reference evidence="6" key="1">
    <citation type="submission" date="2020-01" db="EMBL/GenBank/DDBJ databases">
        <authorList>
            <person name="Mishra B."/>
        </authorList>
    </citation>
    <scope>NUCLEOTIDE SEQUENCE [LARGE SCALE GENOMIC DNA]</scope>
</reference>
<dbReference type="EMBL" id="CACVBM020001717">
    <property type="protein sequence ID" value="CAA7057975.1"/>
    <property type="molecule type" value="Genomic_DNA"/>
</dbReference>
<dbReference type="OrthoDB" id="6283463at2759"/>
<dbReference type="InterPro" id="IPR005172">
    <property type="entry name" value="CRC"/>
</dbReference>
<comment type="similarity">
    <text evidence="2">Belongs to the lin-54 family.</text>
</comment>
<name>A0A6D2LDW4_9BRAS</name>
<dbReference type="SMART" id="SM01114">
    <property type="entry name" value="CXC"/>
    <property type="match status" value="2"/>
</dbReference>
<dbReference type="GO" id="GO:0006355">
    <property type="term" value="P:regulation of DNA-templated transcription"/>
    <property type="evidence" value="ECO:0007669"/>
    <property type="project" value="TreeGrafter"/>
</dbReference>
<dbReference type="PROSITE" id="PS51257">
    <property type="entry name" value="PROKAR_LIPOPROTEIN"/>
    <property type="match status" value="1"/>
</dbReference>
<comment type="subcellular location">
    <subcellularLocation>
        <location evidence="1">Nucleus</location>
    </subcellularLocation>
</comment>
<feature type="domain" description="CRC" evidence="5">
    <location>
        <begin position="122"/>
        <end position="239"/>
    </location>
</feature>
<keyword evidence="4" id="KW-0539">Nucleus</keyword>
<evidence type="ECO:0000256" key="4">
    <source>
        <dbReference type="ARBA" id="ARBA00023242"/>
    </source>
</evidence>
<comment type="caution">
    <text evidence="6">The sequence shown here is derived from an EMBL/GenBank/DDBJ whole genome shotgun (WGS) entry which is preliminary data.</text>
</comment>
<accession>A0A6D2LDW4</accession>
<protein>
    <recommendedName>
        <fullName evidence="5">CRC domain-containing protein</fullName>
    </recommendedName>
</protein>
<dbReference type="Pfam" id="PF03638">
    <property type="entry name" value="TCR"/>
    <property type="match status" value="2"/>
</dbReference>
<keyword evidence="7" id="KW-1185">Reference proteome</keyword>
<gene>
    <name evidence="6" type="ORF">MERR_LOCUS45211</name>
</gene>
<dbReference type="GO" id="GO:0005634">
    <property type="term" value="C:nucleus"/>
    <property type="evidence" value="ECO:0007669"/>
    <property type="project" value="UniProtKB-SubCell"/>
</dbReference>
<dbReference type="Proteomes" id="UP000467841">
    <property type="component" value="Unassembled WGS sequence"/>
</dbReference>
<dbReference type="PANTHER" id="PTHR12446:SF60">
    <property type="entry name" value="PROTEIN TESMIN_TSO1-LIKE CXC 8"/>
    <property type="match status" value="1"/>
</dbReference>
<evidence type="ECO:0000313" key="6">
    <source>
        <dbReference type="EMBL" id="CAA7057975.1"/>
    </source>
</evidence>
<proteinExistence type="inferred from homology"/>
<organism evidence="6 7">
    <name type="scientific">Microthlaspi erraticum</name>
    <dbReference type="NCBI Taxonomy" id="1685480"/>
    <lineage>
        <taxon>Eukaryota</taxon>
        <taxon>Viridiplantae</taxon>
        <taxon>Streptophyta</taxon>
        <taxon>Embryophyta</taxon>
        <taxon>Tracheophyta</taxon>
        <taxon>Spermatophyta</taxon>
        <taxon>Magnoliopsida</taxon>
        <taxon>eudicotyledons</taxon>
        <taxon>Gunneridae</taxon>
        <taxon>Pentapetalae</taxon>
        <taxon>rosids</taxon>
        <taxon>malvids</taxon>
        <taxon>Brassicales</taxon>
        <taxon>Brassicaceae</taxon>
        <taxon>Coluteocarpeae</taxon>
        <taxon>Microthlaspi</taxon>
    </lineage>
</organism>
<dbReference type="InterPro" id="IPR033467">
    <property type="entry name" value="Tesmin/TSO1-like_CXC"/>
</dbReference>
<evidence type="ECO:0000313" key="7">
    <source>
        <dbReference type="Proteomes" id="UP000467841"/>
    </source>
</evidence>
<evidence type="ECO:0000256" key="1">
    <source>
        <dbReference type="ARBA" id="ARBA00004123"/>
    </source>
</evidence>
<evidence type="ECO:0000256" key="3">
    <source>
        <dbReference type="ARBA" id="ARBA00022473"/>
    </source>
</evidence>
<keyword evidence="3" id="KW-0217">Developmental protein</keyword>
<evidence type="ECO:0000256" key="2">
    <source>
        <dbReference type="ARBA" id="ARBA00007267"/>
    </source>
</evidence>